<dbReference type="KEGG" id="vg:918377"/>
<proteinExistence type="predicted"/>
<reference evidence="2 3" key="5">
    <citation type="journal article" date="1997" name="Virology">
        <title>Analysis of 74 kb of DNA located at the right end of the 330-kb chlorella virus PBCV-1 genome.</title>
        <authorList>
            <person name="Li Y."/>
            <person name="Lu Z."/>
            <person name="Sun L."/>
            <person name="Ropp S."/>
            <person name="Kutish G.F."/>
            <person name="Rock D.L."/>
            <person name="Van Etten J.L."/>
        </authorList>
    </citation>
    <scope>NUCLEOTIDE SEQUENCE [LARGE SCALE GENOMIC DNA]</scope>
</reference>
<dbReference type="RefSeq" id="NP_048677.1">
    <property type="nucleotide sequence ID" value="NC_000852.5"/>
</dbReference>
<reference evidence="2 3" key="3">
    <citation type="journal article" date="1996" name="Virology">
        <title>Analysis of 94 kb of the chlorella virus PBCV-1 330-kb genome: map positions 88 to 182.</title>
        <authorList>
            <person name="Lu Z."/>
            <person name="Li Y."/>
            <person name="Que Q."/>
            <person name="Kutish G.F."/>
            <person name="Rock D.L."/>
            <person name="Van Etten J.L."/>
        </authorList>
    </citation>
    <scope>NUCLEOTIDE SEQUENCE [LARGE SCALE GENOMIC DNA]</scope>
</reference>
<keyword evidence="1" id="KW-0812">Transmembrane</keyword>
<reference evidence="2 3" key="4">
    <citation type="journal article" date="1996" name="Virology">
        <title>Analysis of 76 kb of the chlorella virus PBCV-1 330-kb genome: map positions 182 to 258.</title>
        <authorList>
            <person name="Kutish G.F."/>
            <person name="Li Y."/>
            <person name="Lu Z."/>
            <person name="Furuta M."/>
            <person name="Rock D.L."/>
            <person name="Van Etten J.L."/>
        </authorList>
    </citation>
    <scope>NUCLEOTIDE SEQUENCE [LARGE SCALE GENOMIC DNA]</scope>
</reference>
<feature type="transmembrane region" description="Helical" evidence="1">
    <location>
        <begin position="52"/>
        <end position="75"/>
    </location>
</feature>
<gene>
    <name evidence="2" type="primary">A321R</name>
</gene>
<reference evidence="2 3" key="1">
    <citation type="journal article" date="1995" name="Virology">
        <title>Analysis of 45 kb of DNA located at the left end of the chlorella virus PBCV-1 genome.</title>
        <authorList>
            <person name="Lu Z."/>
            <person name="Li Y."/>
            <person name="Zhang Y."/>
            <person name="Kutish G.F."/>
            <person name="Rock D.L."/>
            <person name="Van Etten J.L."/>
        </authorList>
    </citation>
    <scope>NUCLEOTIDE SEQUENCE [LARGE SCALE GENOMIC DNA]</scope>
</reference>
<keyword evidence="1" id="KW-0472">Membrane</keyword>
<evidence type="ECO:0000256" key="1">
    <source>
        <dbReference type="SAM" id="Phobius"/>
    </source>
</evidence>
<dbReference type="Proteomes" id="UP000000862">
    <property type="component" value="Segment"/>
</dbReference>
<name>Q84635_PBCV1</name>
<organism evidence="2 3">
    <name type="scientific">Paramecium bursaria Chlorella virus 1</name>
    <name type="common">PBCV-1</name>
    <dbReference type="NCBI Taxonomy" id="10506"/>
    <lineage>
        <taxon>Viruses</taxon>
        <taxon>Varidnaviria</taxon>
        <taxon>Bamfordvirae</taxon>
        <taxon>Nucleocytoviricota</taxon>
        <taxon>Megaviricetes</taxon>
        <taxon>Algavirales</taxon>
        <taxon>Phycodnaviridae</taxon>
        <taxon>Chlorovirus</taxon>
        <taxon>Chlorovirus vanettense</taxon>
    </lineage>
</organism>
<evidence type="ECO:0000313" key="3">
    <source>
        <dbReference type="Proteomes" id="UP000000862"/>
    </source>
</evidence>
<reference evidence="2 3" key="8">
    <citation type="journal article" date="2010" name="J. Virol.">
        <title>Microarray analysis of Paramecium bursaria chlorella virus 1 transcription.</title>
        <authorList>
            <person name="Yanai-Balser G.M."/>
            <person name="Duncan G.A."/>
            <person name="Eudy J.D."/>
            <person name="Wang D."/>
            <person name="Li X."/>
            <person name="Agarkova I.V."/>
            <person name="Dunigan D.D."/>
            <person name="Van Etten J.L."/>
        </authorList>
    </citation>
    <scope>NUCLEOTIDE SEQUENCE [LARGE SCALE GENOMIC DNA]</scope>
</reference>
<dbReference type="PIR" id="T17820">
    <property type="entry name" value="T17820"/>
</dbReference>
<evidence type="ECO:0000313" key="2">
    <source>
        <dbReference type="EMBL" id="AAC96689.1"/>
    </source>
</evidence>
<feature type="transmembrane region" description="Helical" evidence="1">
    <location>
        <begin position="12"/>
        <end position="31"/>
    </location>
</feature>
<accession>Q84635</accession>
<keyword evidence="1" id="KW-1133">Transmembrane helix</keyword>
<dbReference type="EMBL" id="JF411744">
    <property type="protein sequence ID" value="AAC96689.1"/>
    <property type="molecule type" value="Genomic_DNA"/>
</dbReference>
<protein>
    <submittedName>
        <fullName evidence="2">Uncharacterized protein</fullName>
    </submittedName>
</protein>
<dbReference type="GeneID" id="918377"/>
<keyword evidence="3" id="KW-1185">Reference proteome</keyword>
<organismHost>
    <name type="scientific">Chlorella</name>
    <dbReference type="NCBI Taxonomy" id="3071"/>
</organismHost>
<reference evidence="2 3" key="2">
    <citation type="journal article" date="1995" name="Virology">
        <title>Analysis of 43 kb of the Chlorella virus PBCV-1 330-kb genome: map positions 45 to 88.</title>
        <authorList>
            <person name="Li Y."/>
            <person name="Lu Z."/>
            <person name="Burbank D.E."/>
            <person name="Kutish G.F."/>
            <person name="Rock D.L."/>
            <person name="Van Etten J.L."/>
        </authorList>
    </citation>
    <scope>NUCLEOTIDE SEQUENCE [LARGE SCALE GENOMIC DNA]</scope>
</reference>
<reference evidence="2 3" key="7">
    <citation type="journal article" date="2000" name="Virology">
        <title>Characterization of a beta-1,3-glucanase encoded by chlorella virus PBCV-1.</title>
        <authorList>
            <person name="Sun L."/>
            <person name="Gurnon J.R."/>
            <person name="Adams B.J."/>
            <person name="Graves M.V."/>
            <person name="Van Etten J.L."/>
        </authorList>
    </citation>
    <scope>NUCLEOTIDE SEQUENCE [LARGE SCALE GENOMIC DNA]</scope>
</reference>
<reference evidence="2 3" key="6">
    <citation type="journal article" date="1999" name="Virology">
        <title>Chlorella virus PBCV-1 encodes a functional homospermidine synthase.</title>
        <authorList>
            <person name="Kaiser A."/>
            <person name="Vollmert M."/>
            <person name="Tholl D."/>
            <person name="Graves M.V."/>
            <person name="Gurnon J.R."/>
            <person name="Xing W."/>
            <person name="Lisec A.D."/>
            <person name="Nickerson K.W."/>
            <person name="Van Etten J.L."/>
        </authorList>
    </citation>
    <scope>NUCLEOTIDE SEQUENCE [LARGE SCALE GENOMIC DNA]</scope>
</reference>
<dbReference type="OrthoDB" id="22430at10239"/>
<sequence>MVVQGEHKNTRLMILCYILFAITSVVNKTYMNGFAVMSAAYASRCCGKPSKFFYTMAALGWIPSMRVLGVLGYLLEAAGKPELANPILAMHFGLIAIDDNELSAVGRLSSAGLALSYAM</sequence>